<organism evidence="2 3">
    <name type="scientific">Fulvimarina manganoxydans</name>
    <dbReference type="NCBI Taxonomy" id="937218"/>
    <lineage>
        <taxon>Bacteria</taxon>
        <taxon>Pseudomonadati</taxon>
        <taxon>Pseudomonadota</taxon>
        <taxon>Alphaproteobacteria</taxon>
        <taxon>Hyphomicrobiales</taxon>
        <taxon>Aurantimonadaceae</taxon>
        <taxon>Fulvimarina</taxon>
    </lineage>
</organism>
<name>A0A1W2EY22_9HYPH</name>
<dbReference type="Gene3D" id="3.40.630.30">
    <property type="match status" value="1"/>
</dbReference>
<dbReference type="Pfam" id="PF00583">
    <property type="entry name" value="Acetyltransf_1"/>
    <property type="match status" value="1"/>
</dbReference>
<feature type="domain" description="N-acetyltransferase" evidence="1">
    <location>
        <begin position="22"/>
        <end position="158"/>
    </location>
</feature>
<dbReference type="Proteomes" id="UP000192656">
    <property type="component" value="Unassembled WGS sequence"/>
</dbReference>
<dbReference type="EMBL" id="FWXR01000040">
    <property type="protein sequence ID" value="SMD14126.1"/>
    <property type="molecule type" value="Genomic_DNA"/>
</dbReference>
<proteinExistence type="predicted"/>
<dbReference type="SUPFAM" id="SSF55729">
    <property type="entry name" value="Acyl-CoA N-acyltransferases (Nat)"/>
    <property type="match status" value="1"/>
</dbReference>
<evidence type="ECO:0000313" key="2">
    <source>
        <dbReference type="EMBL" id="SMD14126.1"/>
    </source>
</evidence>
<dbReference type="InterPro" id="IPR000182">
    <property type="entry name" value="GNAT_dom"/>
</dbReference>
<dbReference type="PROSITE" id="PS51186">
    <property type="entry name" value="GNAT"/>
    <property type="match status" value="1"/>
</dbReference>
<evidence type="ECO:0000259" key="1">
    <source>
        <dbReference type="PROSITE" id="PS51186"/>
    </source>
</evidence>
<dbReference type="STRING" id="937218.SAMN06297251_14011"/>
<reference evidence="2 3" key="1">
    <citation type="submission" date="2017-04" db="EMBL/GenBank/DDBJ databases">
        <authorList>
            <person name="Afonso C.L."/>
            <person name="Miller P.J."/>
            <person name="Scott M.A."/>
            <person name="Spackman E."/>
            <person name="Goraichik I."/>
            <person name="Dimitrov K.M."/>
            <person name="Suarez D.L."/>
            <person name="Swayne D.E."/>
        </authorList>
    </citation>
    <scope>NUCLEOTIDE SEQUENCE [LARGE SCALE GENOMIC DNA]</scope>
    <source>
        <strain evidence="2 3">CGMCC 1.10972</strain>
    </source>
</reference>
<evidence type="ECO:0000313" key="3">
    <source>
        <dbReference type="Proteomes" id="UP000192656"/>
    </source>
</evidence>
<keyword evidence="2" id="KW-0808">Transferase</keyword>
<gene>
    <name evidence="2" type="ORF">SAMN06297251_14011</name>
</gene>
<dbReference type="InterPro" id="IPR016181">
    <property type="entry name" value="Acyl_CoA_acyltransferase"/>
</dbReference>
<dbReference type="AlphaFoldDB" id="A0A1W2EY22"/>
<accession>A0A1W2EY22</accession>
<dbReference type="CDD" id="cd04301">
    <property type="entry name" value="NAT_SF"/>
    <property type="match status" value="1"/>
</dbReference>
<sequence length="172" mass="19146">MPVAPYDGCMTLIDERSEAAPVTIRRLPALDPAIREAITHPLAEASTANNFAFAPRYLALGLDGCGMIDGGLIAQLYWDWMYVEILAVPERLRGKGLGRDLIEQAETIARAEGCRGAWVDTYSFQSPGFYEKLGYRPFGRLPFYPGTEERVFLAKPLDEEAERIMTERGTAL</sequence>
<keyword evidence="3" id="KW-1185">Reference proteome</keyword>
<protein>
    <submittedName>
        <fullName evidence="2">Acetyltransferase (GNAT) family protein</fullName>
    </submittedName>
</protein>
<dbReference type="GO" id="GO:0016747">
    <property type="term" value="F:acyltransferase activity, transferring groups other than amino-acyl groups"/>
    <property type="evidence" value="ECO:0007669"/>
    <property type="project" value="InterPro"/>
</dbReference>